<dbReference type="Proteomes" id="UP000598820">
    <property type="component" value="Unassembled WGS sequence"/>
</dbReference>
<evidence type="ECO:0000313" key="3">
    <source>
        <dbReference type="Proteomes" id="UP000598820"/>
    </source>
</evidence>
<accession>A0A926Y3H4</accession>
<comment type="caution">
    <text evidence="2">The sequence shown here is derived from an EMBL/GenBank/DDBJ whole genome shotgun (WGS) entry which is preliminary data.</text>
</comment>
<keyword evidence="3" id="KW-1185">Reference proteome</keyword>
<name>A0A926Y3H4_9BACT</name>
<feature type="transmembrane region" description="Helical" evidence="1">
    <location>
        <begin position="35"/>
        <end position="52"/>
    </location>
</feature>
<sequence>MVVKTLENIFMGLYYGSLLGAIYCSVTFKNNHSKAFQKLWIYLILTLIVEMYTHYENKTGGKFLHVYVMLAPFEYFFISQLYLEKFKDKFLKNFIVFTLIAYTILCAFLLIDFKNSNHYFAFNLRGILIIILTLIYFKVLYQKDELLALSNQPLFWLSIGNFIFWPGIFFVMGFTSILVNIDKELNAKLFLLNPLLNAFYYGTFIAGFLCNRTPKK</sequence>
<dbReference type="RefSeq" id="WP_190887664.1">
    <property type="nucleotide sequence ID" value="NZ_JACWZY010000010.1"/>
</dbReference>
<dbReference type="AlphaFoldDB" id="A0A926Y3H4"/>
<feature type="transmembrane region" description="Helical" evidence="1">
    <location>
        <begin position="153"/>
        <end position="179"/>
    </location>
</feature>
<feature type="transmembrane region" description="Helical" evidence="1">
    <location>
        <begin position="119"/>
        <end position="141"/>
    </location>
</feature>
<protein>
    <submittedName>
        <fullName evidence="2">Uncharacterized protein</fullName>
    </submittedName>
</protein>
<dbReference type="EMBL" id="JACWZY010000010">
    <property type="protein sequence ID" value="MBD2701811.1"/>
    <property type="molecule type" value="Genomic_DNA"/>
</dbReference>
<organism evidence="2 3">
    <name type="scientific">Spirosoma profusum</name>
    <dbReference type="NCBI Taxonomy" id="2771354"/>
    <lineage>
        <taxon>Bacteria</taxon>
        <taxon>Pseudomonadati</taxon>
        <taxon>Bacteroidota</taxon>
        <taxon>Cytophagia</taxon>
        <taxon>Cytophagales</taxon>
        <taxon>Cytophagaceae</taxon>
        <taxon>Spirosoma</taxon>
    </lineage>
</organism>
<gene>
    <name evidence="2" type="ORF">IC229_14260</name>
</gene>
<keyword evidence="1" id="KW-1133">Transmembrane helix</keyword>
<feature type="transmembrane region" description="Helical" evidence="1">
    <location>
        <begin position="94"/>
        <end position="113"/>
    </location>
</feature>
<keyword evidence="1" id="KW-0472">Membrane</keyword>
<evidence type="ECO:0000256" key="1">
    <source>
        <dbReference type="SAM" id="Phobius"/>
    </source>
</evidence>
<feature type="transmembrane region" description="Helical" evidence="1">
    <location>
        <begin position="64"/>
        <end position="82"/>
    </location>
</feature>
<feature type="transmembrane region" description="Helical" evidence="1">
    <location>
        <begin position="191"/>
        <end position="210"/>
    </location>
</feature>
<proteinExistence type="predicted"/>
<evidence type="ECO:0000313" key="2">
    <source>
        <dbReference type="EMBL" id="MBD2701811.1"/>
    </source>
</evidence>
<keyword evidence="1" id="KW-0812">Transmembrane</keyword>
<reference evidence="2" key="1">
    <citation type="submission" date="2020-09" db="EMBL/GenBank/DDBJ databases">
        <authorList>
            <person name="Kim M.K."/>
        </authorList>
    </citation>
    <scope>NUCLEOTIDE SEQUENCE</scope>
    <source>
        <strain evidence="2">BT702</strain>
    </source>
</reference>
<feature type="transmembrane region" description="Helical" evidence="1">
    <location>
        <begin position="12"/>
        <end position="28"/>
    </location>
</feature>